<dbReference type="InterPro" id="IPR003593">
    <property type="entry name" value="AAA+_ATPase"/>
</dbReference>
<dbReference type="PANTHER" id="PTHR43820">
    <property type="entry name" value="HIGH-AFFINITY BRANCHED-CHAIN AMINO ACID TRANSPORT ATP-BINDING PROTEIN LIVF"/>
    <property type="match status" value="1"/>
</dbReference>
<accession>A0ABW8US73</accession>
<dbReference type="Proteomes" id="UP001627408">
    <property type="component" value="Unassembled WGS sequence"/>
</dbReference>
<gene>
    <name evidence="7" type="ORF">ACERZ8_00875</name>
</gene>
<sequence length="234" mass="24740">MLKIQNLHVFHGPIEAVHGISLSVGTGQCVALLGPNGAGKTSTISAICGIAQAKGTIALEGSDLAKVSVEDRIGRGIAVSPEGRRIFSNLSVEANLRIGGGIRADRENVQADIERWFETFPILGERRTQPGGTLSGGEQQMLAIARALMSKPKILLLDEPSLGLAPRIVAQVFQMIAKLRTEGMTILLVEQNARQALQISDYGYLLNNGRIQAEGTAAELGGSTDMMAKLTGLG</sequence>
<keyword evidence="2" id="KW-0813">Transport</keyword>
<evidence type="ECO:0000259" key="6">
    <source>
        <dbReference type="PROSITE" id="PS50893"/>
    </source>
</evidence>
<name>A0ABW8US73_9RHOB</name>
<dbReference type="Pfam" id="PF00005">
    <property type="entry name" value="ABC_tran"/>
    <property type="match status" value="1"/>
</dbReference>
<organism evidence="7 8">
    <name type="scientific">Tateyamaria armeniaca</name>
    <dbReference type="NCBI Taxonomy" id="2518930"/>
    <lineage>
        <taxon>Bacteria</taxon>
        <taxon>Pseudomonadati</taxon>
        <taxon>Pseudomonadota</taxon>
        <taxon>Alphaproteobacteria</taxon>
        <taxon>Rhodobacterales</taxon>
        <taxon>Roseobacteraceae</taxon>
        <taxon>Tateyamaria</taxon>
    </lineage>
</organism>
<reference evidence="7 8" key="1">
    <citation type="submission" date="2024-08" db="EMBL/GenBank/DDBJ databases">
        <title>Tateyamaria sp. nov., isolated from marine algae.</title>
        <authorList>
            <person name="Choi B.J."/>
            <person name="Kim J.M."/>
            <person name="Lee J.K."/>
            <person name="Choi D.G."/>
            <person name="Bayburt H."/>
            <person name="Baek J.H."/>
            <person name="Han D.M."/>
            <person name="Jeon C.O."/>
        </authorList>
    </citation>
    <scope>NUCLEOTIDE SEQUENCE [LARGE SCALE GENOMIC DNA]</scope>
    <source>
        <strain evidence="7 8">KMU-156</strain>
    </source>
</reference>
<evidence type="ECO:0000256" key="2">
    <source>
        <dbReference type="ARBA" id="ARBA00022448"/>
    </source>
</evidence>
<keyword evidence="5" id="KW-0029">Amino-acid transport</keyword>
<evidence type="ECO:0000313" key="8">
    <source>
        <dbReference type="Proteomes" id="UP001627408"/>
    </source>
</evidence>
<dbReference type="InterPro" id="IPR017871">
    <property type="entry name" value="ABC_transporter-like_CS"/>
</dbReference>
<dbReference type="GO" id="GO:0005524">
    <property type="term" value="F:ATP binding"/>
    <property type="evidence" value="ECO:0007669"/>
    <property type="project" value="UniProtKB-KW"/>
</dbReference>
<dbReference type="InterPro" id="IPR003439">
    <property type="entry name" value="ABC_transporter-like_ATP-bd"/>
</dbReference>
<keyword evidence="3" id="KW-0547">Nucleotide-binding</keyword>
<comment type="caution">
    <text evidence="7">The sequence shown here is derived from an EMBL/GenBank/DDBJ whole genome shotgun (WGS) entry which is preliminary data.</text>
</comment>
<evidence type="ECO:0000256" key="3">
    <source>
        <dbReference type="ARBA" id="ARBA00022741"/>
    </source>
</evidence>
<evidence type="ECO:0000256" key="4">
    <source>
        <dbReference type="ARBA" id="ARBA00022840"/>
    </source>
</evidence>
<dbReference type="InterPro" id="IPR027417">
    <property type="entry name" value="P-loop_NTPase"/>
</dbReference>
<dbReference type="PROSITE" id="PS50893">
    <property type="entry name" value="ABC_TRANSPORTER_2"/>
    <property type="match status" value="1"/>
</dbReference>
<evidence type="ECO:0000256" key="1">
    <source>
        <dbReference type="ARBA" id="ARBA00005417"/>
    </source>
</evidence>
<dbReference type="RefSeq" id="WP_407590242.1">
    <property type="nucleotide sequence ID" value="NZ_JBHDIY010000002.1"/>
</dbReference>
<dbReference type="CDD" id="cd03224">
    <property type="entry name" value="ABC_TM1139_LivF_branched"/>
    <property type="match status" value="1"/>
</dbReference>
<comment type="similarity">
    <text evidence="1">Belongs to the ABC transporter superfamily.</text>
</comment>
<feature type="domain" description="ABC transporter" evidence="6">
    <location>
        <begin position="2"/>
        <end position="233"/>
    </location>
</feature>
<dbReference type="PROSITE" id="PS00211">
    <property type="entry name" value="ABC_TRANSPORTER_1"/>
    <property type="match status" value="1"/>
</dbReference>
<dbReference type="InterPro" id="IPR052156">
    <property type="entry name" value="BCAA_Transport_ATP-bd_LivF"/>
</dbReference>
<dbReference type="SUPFAM" id="SSF52540">
    <property type="entry name" value="P-loop containing nucleoside triphosphate hydrolases"/>
    <property type="match status" value="1"/>
</dbReference>
<protein>
    <submittedName>
        <fullName evidence="7">ABC transporter ATP-binding protein</fullName>
    </submittedName>
</protein>
<dbReference type="Gene3D" id="3.40.50.300">
    <property type="entry name" value="P-loop containing nucleotide triphosphate hydrolases"/>
    <property type="match status" value="1"/>
</dbReference>
<evidence type="ECO:0000313" key="7">
    <source>
        <dbReference type="EMBL" id="MFL4468492.1"/>
    </source>
</evidence>
<proteinExistence type="inferred from homology"/>
<keyword evidence="8" id="KW-1185">Reference proteome</keyword>
<dbReference type="PANTHER" id="PTHR43820:SF4">
    <property type="entry name" value="HIGH-AFFINITY BRANCHED-CHAIN AMINO ACID TRANSPORT ATP-BINDING PROTEIN LIVF"/>
    <property type="match status" value="1"/>
</dbReference>
<dbReference type="EMBL" id="JBHDIY010000002">
    <property type="protein sequence ID" value="MFL4468492.1"/>
    <property type="molecule type" value="Genomic_DNA"/>
</dbReference>
<dbReference type="SMART" id="SM00382">
    <property type="entry name" value="AAA"/>
    <property type="match status" value="1"/>
</dbReference>
<evidence type="ECO:0000256" key="5">
    <source>
        <dbReference type="ARBA" id="ARBA00022970"/>
    </source>
</evidence>
<keyword evidence="4 7" id="KW-0067">ATP-binding</keyword>